<dbReference type="SUPFAM" id="SSF55785">
    <property type="entry name" value="PYP-like sensor domain (PAS domain)"/>
    <property type="match status" value="3"/>
</dbReference>
<feature type="domain" description="PAS" evidence="1">
    <location>
        <begin position="255"/>
        <end position="304"/>
    </location>
</feature>
<dbReference type="SUPFAM" id="SSF55073">
    <property type="entry name" value="Nucleotide cyclase"/>
    <property type="match status" value="1"/>
</dbReference>
<keyword evidence="6" id="KW-1185">Reference proteome</keyword>
<dbReference type="PROSITE" id="PS50112">
    <property type="entry name" value="PAS"/>
    <property type="match status" value="3"/>
</dbReference>
<dbReference type="SMART" id="SM00086">
    <property type="entry name" value="PAC"/>
    <property type="match status" value="3"/>
</dbReference>
<dbReference type="NCBIfam" id="TIGR00229">
    <property type="entry name" value="sensory_box"/>
    <property type="match status" value="3"/>
</dbReference>
<dbReference type="SUPFAM" id="SSF141868">
    <property type="entry name" value="EAL domain-like"/>
    <property type="match status" value="1"/>
</dbReference>
<dbReference type="PANTHER" id="PTHR44757">
    <property type="entry name" value="DIGUANYLATE CYCLASE DGCP"/>
    <property type="match status" value="1"/>
</dbReference>
<evidence type="ECO:0000259" key="3">
    <source>
        <dbReference type="PROSITE" id="PS50883"/>
    </source>
</evidence>
<dbReference type="InterPro" id="IPR035965">
    <property type="entry name" value="PAS-like_dom_sf"/>
</dbReference>
<evidence type="ECO:0000259" key="2">
    <source>
        <dbReference type="PROSITE" id="PS50113"/>
    </source>
</evidence>
<feature type="domain" description="PAC" evidence="2">
    <location>
        <begin position="328"/>
        <end position="380"/>
    </location>
</feature>
<dbReference type="SMART" id="SM00052">
    <property type="entry name" value="EAL"/>
    <property type="match status" value="1"/>
</dbReference>
<dbReference type="InterPro" id="IPR029787">
    <property type="entry name" value="Nucleotide_cyclase"/>
</dbReference>
<dbReference type="Pfam" id="PF00990">
    <property type="entry name" value="GGDEF"/>
    <property type="match status" value="1"/>
</dbReference>
<reference evidence="5 6" key="1">
    <citation type="submission" date="2023-02" db="EMBL/GenBank/DDBJ databases">
        <title>Bacterial whole genomic sequence of Curvibacter sp. HBC61.</title>
        <authorList>
            <person name="Le V."/>
            <person name="Ko S.-R."/>
            <person name="Ahn C.-Y."/>
            <person name="Oh H.-M."/>
        </authorList>
    </citation>
    <scope>NUCLEOTIDE SEQUENCE [LARGE SCALE GENOMIC DNA]</scope>
    <source>
        <strain evidence="5 6">HBC61</strain>
    </source>
</reference>
<dbReference type="InterPro" id="IPR000700">
    <property type="entry name" value="PAS-assoc_C"/>
</dbReference>
<accession>A0ABT5N2K2</accession>
<dbReference type="InterPro" id="IPR013767">
    <property type="entry name" value="PAS_fold"/>
</dbReference>
<feature type="domain" description="PAC" evidence="2">
    <location>
        <begin position="206"/>
        <end position="258"/>
    </location>
</feature>
<dbReference type="InterPro" id="IPR035919">
    <property type="entry name" value="EAL_sf"/>
</dbReference>
<dbReference type="CDD" id="cd01949">
    <property type="entry name" value="GGDEF"/>
    <property type="match status" value="1"/>
</dbReference>
<evidence type="ECO:0000313" key="6">
    <source>
        <dbReference type="Proteomes" id="UP001528673"/>
    </source>
</evidence>
<dbReference type="PROSITE" id="PS50887">
    <property type="entry name" value="GGDEF"/>
    <property type="match status" value="1"/>
</dbReference>
<dbReference type="EMBL" id="JAQSIP010000006">
    <property type="protein sequence ID" value="MDD0839814.1"/>
    <property type="molecule type" value="Genomic_DNA"/>
</dbReference>
<feature type="domain" description="PAC" evidence="2">
    <location>
        <begin position="84"/>
        <end position="136"/>
    </location>
</feature>
<gene>
    <name evidence="5" type="ORF">PSQ40_14615</name>
</gene>
<dbReference type="Gene3D" id="3.30.70.270">
    <property type="match status" value="1"/>
</dbReference>
<dbReference type="Proteomes" id="UP001528673">
    <property type="component" value="Unassembled WGS sequence"/>
</dbReference>
<dbReference type="NCBIfam" id="TIGR00254">
    <property type="entry name" value="GGDEF"/>
    <property type="match status" value="1"/>
</dbReference>
<dbReference type="InterPro" id="IPR000160">
    <property type="entry name" value="GGDEF_dom"/>
</dbReference>
<name>A0ABT5N2K2_9BURK</name>
<dbReference type="InterPro" id="IPR052155">
    <property type="entry name" value="Biofilm_reg_signaling"/>
</dbReference>
<feature type="domain" description="PAS" evidence="1">
    <location>
        <begin position="133"/>
        <end position="203"/>
    </location>
</feature>
<dbReference type="InterPro" id="IPR043128">
    <property type="entry name" value="Rev_trsase/Diguanyl_cyclase"/>
</dbReference>
<dbReference type="InterPro" id="IPR000014">
    <property type="entry name" value="PAS"/>
</dbReference>
<feature type="domain" description="PAS" evidence="1">
    <location>
        <begin position="11"/>
        <end position="81"/>
    </location>
</feature>
<sequence>MKMSLKESPMAISFFESVLRGCDDAIITKSLDGVVTSWNPAAERIFGYTEAEMVGQSLLVLFPKDRLNEERFIIEKVMLGELVDHFETVRLRKDGLPIHVSVTISPIRDEFGQVVGASKIARDITEHMQLLEHLRYFKALVDSTSDAVISKTTEGIVTSWNAAAERLFGYRPEEMLGQPLLRLIPPDRGHEEDEILAKIRAGQRIQHFETVRQTKAGQLVPVSVCISPIHDAQGQVQGASKIVRDISTQKALEARLRLTASVFTHANEGIAITDPQGQLVDVNQAFSDITGYARDEVLGKTPLFFRSGRDGPEVFVPLLRDLRAQGRCQGEIWSRRKNGEAYAGLLTVSQVCDAQGQVQNYVALFADVTSIRVQQERLEHIAHFDALTNLPNRLLLSDRLRQAMVQCRRSQQSLAVVYLDLDGFKAINDRHGHDVGDAYLIAVAQQMKQALRECDTLARMGGDEFVAVLSDVSSAEACGQLVERILHACATPLPVAGLCLQASASIGVTLFPQDDVDADQLLRHADQAMYEAKQSGKNRLHIFDPVQDAELKSRAGSLAELRQALNAGEFELYYQPKVHMREGRVVGAEALIRWNHPERGLLLPAAFLPLINGHLLEELLGDWVLEQGLRQASTWQRQGLDLQLSINIGARQIQRPGFTAHLAACLASYPNVPPGRIELEVLESNALDDIEQVSRIMRECHQMGLRFAVDDFGTGYSSLTYLRRLPAETLKIDQSFVRDMLDDAEDLAIVQGVIGLAQAFRREVVAEGVETQAQGTQLLAMGCELAQGHAIARPMRADELMAWCAQWRPCEAWLRA</sequence>
<dbReference type="Gene3D" id="3.30.450.20">
    <property type="entry name" value="PAS domain"/>
    <property type="match status" value="3"/>
</dbReference>
<protein>
    <submittedName>
        <fullName evidence="5">EAL domain-containing protein</fullName>
    </submittedName>
</protein>
<dbReference type="InterPro" id="IPR001610">
    <property type="entry name" value="PAC"/>
</dbReference>
<dbReference type="PROSITE" id="PS50113">
    <property type="entry name" value="PAC"/>
    <property type="match status" value="3"/>
</dbReference>
<organism evidence="5 6">
    <name type="scientific">Curvibacter cyanobacteriorum</name>
    <dbReference type="NCBI Taxonomy" id="3026422"/>
    <lineage>
        <taxon>Bacteria</taxon>
        <taxon>Pseudomonadati</taxon>
        <taxon>Pseudomonadota</taxon>
        <taxon>Betaproteobacteria</taxon>
        <taxon>Burkholderiales</taxon>
        <taxon>Comamonadaceae</taxon>
        <taxon>Curvibacter</taxon>
    </lineage>
</organism>
<dbReference type="PANTHER" id="PTHR44757:SF2">
    <property type="entry name" value="BIOFILM ARCHITECTURE MAINTENANCE PROTEIN MBAA"/>
    <property type="match status" value="1"/>
</dbReference>
<dbReference type="Pfam" id="PF00563">
    <property type="entry name" value="EAL"/>
    <property type="match status" value="1"/>
</dbReference>
<evidence type="ECO:0000259" key="1">
    <source>
        <dbReference type="PROSITE" id="PS50112"/>
    </source>
</evidence>
<dbReference type="SMART" id="SM00091">
    <property type="entry name" value="PAS"/>
    <property type="match status" value="3"/>
</dbReference>
<evidence type="ECO:0000259" key="4">
    <source>
        <dbReference type="PROSITE" id="PS50887"/>
    </source>
</evidence>
<dbReference type="Gene3D" id="3.20.20.450">
    <property type="entry name" value="EAL domain"/>
    <property type="match status" value="1"/>
</dbReference>
<feature type="domain" description="EAL" evidence="3">
    <location>
        <begin position="554"/>
        <end position="808"/>
    </location>
</feature>
<dbReference type="InterPro" id="IPR001633">
    <property type="entry name" value="EAL_dom"/>
</dbReference>
<dbReference type="CDD" id="cd00130">
    <property type="entry name" value="PAS"/>
    <property type="match status" value="3"/>
</dbReference>
<comment type="caution">
    <text evidence="5">The sequence shown here is derived from an EMBL/GenBank/DDBJ whole genome shotgun (WGS) entry which is preliminary data.</text>
</comment>
<proteinExistence type="predicted"/>
<dbReference type="SMART" id="SM00267">
    <property type="entry name" value="GGDEF"/>
    <property type="match status" value="1"/>
</dbReference>
<dbReference type="Pfam" id="PF00989">
    <property type="entry name" value="PAS"/>
    <property type="match status" value="1"/>
</dbReference>
<dbReference type="Pfam" id="PF13426">
    <property type="entry name" value="PAS_9"/>
    <property type="match status" value="2"/>
</dbReference>
<dbReference type="CDD" id="cd01948">
    <property type="entry name" value="EAL"/>
    <property type="match status" value="1"/>
</dbReference>
<evidence type="ECO:0000313" key="5">
    <source>
        <dbReference type="EMBL" id="MDD0839814.1"/>
    </source>
</evidence>
<dbReference type="RefSeq" id="WP_273952349.1">
    <property type="nucleotide sequence ID" value="NZ_JAQSIP010000006.1"/>
</dbReference>
<dbReference type="PROSITE" id="PS50883">
    <property type="entry name" value="EAL"/>
    <property type="match status" value="1"/>
</dbReference>
<feature type="domain" description="GGDEF" evidence="4">
    <location>
        <begin position="412"/>
        <end position="545"/>
    </location>
</feature>